<sequence>MRPDAIAPMALAIQPGCELEQELHNGQFSLPSPLQILQEEKYLLENMDDFPCFYWGDHGNNIASMRGEWPAARQPFLEHSNKHISLNPMTKKNVIETYAW</sequence>
<dbReference type="AlphaFoldDB" id="U3AJ96"/>
<protein>
    <submittedName>
        <fullName evidence="1">Uncharacterized protein</fullName>
    </submittedName>
</protein>
<reference evidence="1 2" key="1">
    <citation type="submission" date="2013-09" db="EMBL/GenBank/DDBJ databases">
        <title>Whole genome shotgun sequence of Vibrio ezurae NBRC 102218.</title>
        <authorList>
            <person name="Yoshida I."/>
            <person name="Hosoyama A."/>
            <person name="Numata M."/>
            <person name="Hashimoto M."/>
            <person name="Hosoyama Y."/>
            <person name="Tsuchikane K."/>
            <person name="Noguchi M."/>
            <person name="Hirakata S."/>
            <person name="Ichikawa N."/>
            <person name="Ohji S."/>
            <person name="Yamazoe A."/>
            <person name="Fujita N."/>
        </authorList>
    </citation>
    <scope>NUCLEOTIDE SEQUENCE [LARGE SCALE GENOMIC DNA]</scope>
    <source>
        <strain evidence="1 2">NBRC 102218</strain>
    </source>
</reference>
<gene>
    <name evidence="1" type="ORF">VEZ01S_22_00030</name>
</gene>
<organism evidence="1 2">
    <name type="scientific">Vibrio ezurae NBRC 102218</name>
    <dbReference type="NCBI Taxonomy" id="1219080"/>
    <lineage>
        <taxon>Bacteria</taxon>
        <taxon>Pseudomonadati</taxon>
        <taxon>Pseudomonadota</taxon>
        <taxon>Gammaproteobacteria</taxon>
        <taxon>Vibrionales</taxon>
        <taxon>Vibrionaceae</taxon>
        <taxon>Vibrio</taxon>
    </lineage>
</organism>
<evidence type="ECO:0000313" key="2">
    <source>
        <dbReference type="Proteomes" id="UP000016562"/>
    </source>
</evidence>
<name>U3AJ96_9VIBR</name>
<dbReference type="STRING" id="1219080.VEZ01S_22_00030"/>
<comment type="caution">
    <text evidence="1">The sequence shown here is derived from an EMBL/GenBank/DDBJ whole genome shotgun (WGS) entry which is preliminary data.</text>
</comment>
<proteinExistence type="predicted"/>
<keyword evidence="2" id="KW-1185">Reference proteome</keyword>
<dbReference type="Proteomes" id="UP000016562">
    <property type="component" value="Unassembled WGS sequence"/>
</dbReference>
<evidence type="ECO:0000313" key="1">
    <source>
        <dbReference type="EMBL" id="GAD79996.1"/>
    </source>
</evidence>
<accession>U3AJ96</accession>
<dbReference type="EMBL" id="BATM01000022">
    <property type="protein sequence ID" value="GAD79996.1"/>
    <property type="molecule type" value="Genomic_DNA"/>
</dbReference>
<dbReference type="eggNOG" id="ENOG5031PYX">
    <property type="taxonomic scope" value="Bacteria"/>
</dbReference>